<feature type="transmembrane region" description="Helical" evidence="1">
    <location>
        <begin position="106"/>
        <end position="128"/>
    </location>
</feature>
<name>A0A0F9E092_9ZZZZ</name>
<keyword evidence="1" id="KW-0812">Transmembrane</keyword>
<organism evidence="2">
    <name type="scientific">marine sediment metagenome</name>
    <dbReference type="NCBI Taxonomy" id="412755"/>
    <lineage>
        <taxon>unclassified sequences</taxon>
        <taxon>metagenomes</taxon>
        <taxon>ecological metagenomes</taxon>
    </lineage>
</organism>
<keyword evidence="1" id="KW-0472">Membrane</keyword>
<dbReference type="AlphaFoldDB" id="A0A0F9E092"/>
<proteinExistence type="predicted"/>
<evidence type="ECO:0000256" key="1">
    <source>
        <dbReference type="SAM" id="Phobius"/>
    </source>
</evidence>
<dbReference type="EMBL" id="LAZR01026869">
    <property type="protein sequence ID" value="KKL67404.1"/>
    <property type="molecule type" value="Genomic_DNA"/>
</dbReference>
<sequence>MNKRYFCSKCFNYHNSGKIYEDHKKYKSNYVLCIDKRITKCLRYYKHFKTSFHVFAKDFIERGEEIKWNLEEHYYTKKGDNIFPLMVGSLSYASRMSKKYPLFRPIYNFMSSYYGNIVLVMFMFLNIIQKFIQMLKKS</sequence>
<gene>
    <name evidence="2" type="ORF">LCGC14_2135320</name>
</gene>
<reference evidence="2" key="1">
    <citation type="journal article" date="2015" name="Nature">
        <title>Complex archaea that bridge the gap between prokaryotes and eukaryotes.</title>
        <authorList>
            <person name="Spang A."/>
            <person name="Saw J.H."/>
            <person name="Jorgensen S.L."/>
            <person name="Zaremba-Niedzwiedzka K."/>
            <person name="Martijn J."/>
            <person name="Lind A.E."/>
            <person name="van Eijk R."/>
            <person name="Schleper C."/>
            <person name="Guy L."/>
            <person name="Ettema T.J."/>
        </authorList>
    </citation>
    <scope>NUCLEOTIDE SEQUENCE</scope>
</reference>
<comment type="caution">
    <text evidence="2">The sequence shown here is derived from an EMBL/GenBank/DDBJ whole genome shotgun (WGS) entry which is preliminary data.</text>
</comment>
<protein>
    <submittedName>
        <fullName evidence="2">Uncharacterized protein</fullName>
    </submittedName>
</protein>
<keyword evidence="1" id="KW-1133">Transmembrane helix</keyword>
<accession>A0A0F9E092</accession>
<evidence type="ECO:0000313" key="2">
    <source>
        <dbReference type="EMBL" id="KKL67404.1"/>
    </source>
</evidence>